<feature type="compositionally biased region" description="Polar residues" evidence="2">
    <location>
        <begin position="690"/>
        <end position="713"/>
    </location>
</feature>
<feature type="region of interest" description="Disordered" evidence="2">
    <location>
        <begin position="577"/>
        <end position="597"/>
    </location>
</feature>
<evidence type="ECO:0000256" key="1">
    <source>
        <dbReference type="PROSITE-ProRule" id="PRU00042"/>
    </source>
</evidence>
<dbReference type="SMART" id="SM00355">
    <property type="entry name" value="ZnF_C2H2"/>
    <property type="match status" value="3"/>
</dbReference>
<keyword evidence="1" id="KW-0863">Zinc-finger</keyword>
<comment type="caution">
    <text evidence="4">The sequence shown here is derived from an EMBL/GenBank/DDBJ whole genome shotgun (WGS) entry which is preliminary data.</text>
</comment>
<feature type="compositionally biased region" description="Basic and acidic residues" evidence="2">
    <location>
        <begin position="106"/>
        <end position="117"/>
    </location>
</feature>
<feature type="region of interest" description="Disordered" evidence="2">
    <location>
        <begin position="323"/>
        <end position="348"/>
    </location>
</feature>
<keyword evidence="5" id="KW-1185">Reference proteome</keyword>
<evidence type="ECO:0000256" key="2">
    <source>
        <dbReference type="SAM" id="MobiDB-lite"/>
    </source>
</evidence>
<dbReference type="InterPro" id="IPR013087">
    <property type="entry name" value="Znf_C2H2_type"/>
</dbReference>
<organism evidence="4 5">
    <name type="scientific">Cladonia borealis</name>
    <dbReference type="NCBI Taxonomy" id="184061"/>
    <lineage>
        <taxon>Eukaryota</taxon>
        <taxon>Fungi</taxon>
        <taxon>Dikarya</taxon>
        <taxon>Ascomycota</taxon>
        <taxon>Pezizomycotina</taxon>
        <taxon>Lecanoromycetes</taxon>
        <taxon>OSLEUM clade</taxon>
        <taxon>Lecanoromycetidae</taxon>
        <taxon>Lecanorales</taxon>
        <taxon>Lecanorineae</taxon>
        <taxon>Cladoniaceae</taxon>
        <taxon>Cladonia</taxon>
    </lineage>
</organism>
<evidence type="ECO:0000313" key="5">
    <source>
        <dbReference type="Proteomes" id="UP001166286"/>
    </source>
</evidence>
<feature type="compositionally biased region" description="Polar residues" evidence="2">
    <location>
        <begin position="612"/>
        <end position="624"/>
    </location>
</feature>
<dbReference type="EMBL" id="JAFEKC020000014">
    <property type="protein sequence ID" value="KAK0511150.1"/>
    <property type="molecule type" value="Genomic_DNA"/>
</dbReference>
<gene>
    <name evidence="4" type="ORF">JMJ35_006702</name>
</gene>
<sequence>MHDASQDDGATGIDLPLKKSATFHSPKSPSSDEDPVLNIPLLSRRSPTCPRDLENAIAAGEQRIAQLLGSVDRSLSGLESFSSDSQETIKEEDAPVPRFMLGPRLGETDRMDVDDASTHTSPSKPKQRSSHNRHTSDSGLGSSVSSTEESLSGDHATGTLNDSNNTTHPTSVAEIQSGINGSNAGVHAGTQHTLSAYACKQIQNHIIVPILKTEELKAFHPLVNSIPYRVRRKEITCLRDLEKVILYLAPNYSVTKSSIFKRSSFFKFCDTSIQCLHTTAEYLNGADLQRHTDIPYSNGYFLDLTEQVRQYAAMITASRERAQAGQARGKNDYSPDETLSLHGGLSRNGRPAELVRMKDGQAISLRTGDVIEPDSSPSGCDSADEDLLHSMARRKKSEQATVKQSQRCSECNKEFKRPCDLTKHEKTHSRPWKCNDPSCKYSQYGWPTEKERDRHVNDKHSVAPAMYKCKYHPCPYESKRESNCKQHMEKAHGWAYVRSKNNGKSTKKPNKAGKSPPTPHMTTPGSHIFDASGSEFGDSSSPYIQNVYGPTAVGSSTGASPSPYIPNAYLSHSADGSIGGSSYRSREPSESPYLGNSETYASLNSNFTWDESLNNRLTPQTPYTPESHRRSMDSLTNGPSAPSSYDMSEDPPLYGGTFDWSNLDFTSMNIQIQNITPLSSIETRPLDAYSSRNPSISVEHPQSSNNPNLSPGAQGNEMLYGDCMDEGYSEFTTNAGKPANDFALFDDSRPASSLGATGNMSLFSDLPPFHPTTWSGHGTELAQQLGIHNDMMHLDEE</sequence>
<feature type="domain" description="C2H2-type" evidence="3">
    <location>
        <begin position="406"/>
        <end position="433"/>
    </location>
</feature>
<protein>
    <recommendedName>
        <fullName evidence="3">C2H2-type domain-containing protein</fullName>
    </recommendedName>
</protein>
<dbReference type="GO" id="GO:0008270">
    <property type="term" value="F:zinc ion binding"/>
    <property type="evidence" value="ECO:0007669"/>
    <property type="project" value="UniProtKB-KW"/>
</dbReference>
<feature type="region of interest" description="Disordered" evidence="2">
    <location>
        <begin position="77"/>
        <end position="170"/>
    </location>
</feature>
<dbReference type="AlphaFoldDB" id="A0AA39QXS5"/>
<accession>A0AA39QXS5</accession>
<keyword evidence="1" id="KW-0862">Zinc</keyword>
<reference evidence="4" key="1">
    <citation type="submission" date="2023-03" db="EMBL/GenBank/DDBJ databases">
        <title>Complete genome of Cladonia borealis.</title>
        <authorList>
            <person name="Park H."/>
        </authorList>
    </citation>
    <scope>NUCLEOTIDE SEQUENCE</scope>
    <source>
        <strain evidence="4">ANT050790</strain>
    </source>
</reference>
<feature type="region of interest" description="Disordered" evidence="2">
    <location>
        <begin position="612"/>
        <end position="650"/>
    </location>
</feature>
<dbReference type="SUPFAM" id="SSF57667">
    <property type="entry name" value="beta-beta-alpha zinc fingers"/>
    <property type="match status" value="1"/>
</dbReference>
<name>A0AA39QXS5_9LECA</name>
<dbReference type="PROSITE" id="PS50157">
    <property type="entry name" value="ZINC_FINGER_C2H2_2"/>
    <property type="match status" value="1"/>
</dbReference>
<feature type="compositionally biased region" description="Low complexity" evidence="2">
    <location>
        <begin position="137"/>
        <end position="154"/>
    </location>
</feature>
<feature type="region of interest" description="Disordered" evidence="2">
    <location>
        <begin position="690"/>
        <end position="717"/>
    </location>
</feature>
<dbReference type="InterPro" id="IPR036236">
    <property type="entry name" value="Znf_C2H2_sf"/>
</dbReference>
<evidence type="ECO:0000313" key="4">
    <source>
        <dbReference type="EMBL" id="KAK0511150.1"/>
    </source>
</evidence>
<dbReference type="PROSITE" id="PS00028">
    <property type="entry name" value="ZINC_FINGER_C2H2_1"/>
    <property type="match status" value="1"/>
</dbReference>
<feature type="compositionally biased region" description="Polar residues" evidence="2">
    <location>
        <begin position="633"/>
        <end position="646"/>
    </location>
</feature>
<keyword evidence="1" id="KW-0479">Metal-binding</keyword>
<dbReference type="Proteomes" id="UP001166286">
    <property type="component" value="Unassembled WGS sequence"/>
</dbReference>
<feature type="compositionally biased region" description="Polar residues" evidence="2">
    <location>
        <begin position="158"/>
        <end position="170"/>
    </location>
</feature>
<proteinExistence type="predicted"/>
<evidence type="ECO:0000259" key="3">
    <source>
        <dbReference type="PROSITE" id="PS50157"/>
    </source>
</evidence>
<feature type="region of interest" description="Disordered" evidence="2">
    <location>
        <begin position="495"/>
        <end position="536"/>
    </location>
</feature>
<feature type="region of interest" description="Disordered" evidence="2">
    <location>
        <begin position="1"/>
        <end position="49"/>
    </location>
</feature>